<evidence type="ECO:0000313" key="3">
    <source>
        <dbReference type="Proteomes" id="UP000002071"/>
    </source>
</evidence>
<dbReference type="RefSeq" id="WP_015789830.1">
    <property type="nucleotide sequence ID" value="NC_013158.1"/>
</dbReference>
<gene>
    <name evidence="2" type="ordered locus">Huta_2092</name>
</gene>
<feature type="transmembrane region" description="Helical" evidence="1">
    <location>
        <begin position="38"/>
        <end position="59"/>
    </location>
</feature>
<reference evidence="2 3" key="1">
    <citation type="journal article" date="2009" name="Stand. Genomic Sci.">
        <title>Complete genome sequence of Halorhabdus utahensis type strain (AX-2).</title>
        <authorList>
            <person name="Anderson I."/>
            <person name="Tindall B.J."/>
            <person name="Pomrenke H."/>
            <person name="Goker M."/>
            <person name="Lapidus A."/>
            <person name="Nolan M."/>
            <person name="Copeland A."/>
            <person name="Glavina Del Rio T."/>
            <person name="Chen F."/>
            <person name="Tice H."/>
            <person name="Cheng J.F."/>
            <person name="Lucas S."/>
            <person name="Chertkov O."/>
            <person name="Bruce D."/>
            <person name="Brettin T."/>
            <person name="Detter J.C."/>
            <person name="Han C."/>
            <person name="Goodwin L."/>
            <person name="Land M."/>
            <person name="Hauser L."/>
            <person name="Chang Y.J."/>
            <person name="Jeffries C.D."/>
            <person name="Pitluck S."/>
            <person name="Pati A."/>
            <person name="Mavromatis K."/>
            <person name="Ivanova N."/>
            <person name="Ovchinnikova G."/>
            <person name="Chen A."/>
            <person name="Palaniappan K."/>
            <person name="Chain P."/>
            <person name="Rohde M."/>
            <person name="Bristow J."/>
            <person name="Eisen J.A."/>
            <person name="Markowitz V."/>
            <person name="Hugenholtz P."/>
            <person name="Kyrpides N.C."/>
            <person name="Klenk H.P."/>
        </authorList>
    </citation>
    <scope>NUCLEOTIDE SEQUENCE [LARGE SCALE GENOMIC DNA]</scope>
    <source>
        <strain evidence="3">DSM 12940 / JCM 11049 / AX-2</strain>
    </source>
</reference>
<dbReference type="KEGG" id="hut:Huta_2092"/>
<protein>
    <submittedName>
        <fullName evidence="2">Uncharacterized protein</fullName>
    </submittedName>
</protein>
<dbReference type="EMBL" id="CP001687">
    <property type="protein sequence ID" value="ACV12259.1"/>
    <property type="molecule type" value="Genomic_DNA"/>
</dbReference>
<dbReference type="eggNOG" id="arCOG09075">
    <property type="taxonomic scope" value="Archaea"/>
</dbReference>
<dbReference type="GeneID" id="8384386"/>
<accession>C7NU14</accession>
<dbReference type="Proteomes" id="UP000002071">
    <property type="component" value="Chromosome"/>
</dbReference>
<proteinExistence type="predicted"/>
<feature type="transmembrane region" description="Helical" evidence="1">
    <location>
        <begin position="12"/>
        <end position="32"/>
    </location>
</feature>
<keyword evidence="1" id="KW-1133">Transmembrane helix</keyword>
<organism evidence="2 3">
    <name type="scientific">Halorhabdus utahensis (strain DSM 12940 / JCM 11049 / AX-2)</name>
    <dbReference type="NCBI Taxonomy" id="519442"/>
    <lineage>
        <taxon>Archaea</taxon>
        <taxon>Methanobacteriati</taxon>
        <taxon>Methanobacteriota</taxon>
        <taxon>Stenosarchaea group</taxon>
        <taxon>Halobacteria</taxon>
        <taxon>Halobacteriales</taxon>
        <taxon>Haloarculaceae</taxon>
        <taxon>Halorhabdus</taxon>
    </lineage>
</organism>
<name>C7NU14_HALUD</name>
<dbReference type="AlphaFoldDB" id="C7NU14"/>
<evidence type="ECO:0000256" key="1">
    <source>
        <dbReference type="SAM" id="Phobius"/>
    </source>
</evidence>
<sequence length="77" mass="8201">MTDDNPLADARVRRLIGLSGAFALAAIAIFFLDGTIRWVVLGVAVLDAIVTPYILGLAVENAEDESEEAADEYGFST</sequence>
<evidence type="ECO:0000313" key="2">
    <source>
        <dbReference type="EMBL" id="ACV12259.1"/>
    </source>
</evidence>
<dbReference type="HOGENOM" id="CLU_197987_0_0_2"/>
<keyword evidence="1" id="KW-0812">Transmembrane</keyword>
<keyword evidence="1" id="KW-0472">Membrane</keyword>
<keyword evidence="3" id="KW-1185">Reference proteome</keyword>